<dbReference type="STRING" id="94643.A0A2A9MM38"/>
<protein>
    <submittedName>
        <fullName evidence="2">Ras family protein</fullName>
    </submittedName>
</protein>
<evidence type="ECO:0000313" key="2">
    <source>
        <dbReference type="EMBL" id="PFH36797.1"/>
    </source>
</evidence>
<dbReference type="RefSeq" id="XP_029220806.1">
    <property type="nucleotide sequence ID" value="XM_029363440.1"/>
</dbReference>
<keyword evidence="1" id="KW-0547">Nucleotide-binding</keyword>
<dbReference type="InterPro" id="IPR001806">
    <property type="entry name" value="Small_GTPase"/>
</dbReference>
<dbReference type="NCBIfam" id="TIGR00231">
    <property type="entry name" value="small_GTP"/>
    <property type="match status" value="1"/>
</dbReference>
<dbReference type="AlphaFoldDB" id="A0A2A9MM38"/>
<dbReference type="InterPro" id="IPR005225">
    <property type="entry name" value="Small_GTP-bd"/>
</dbReference>
<keyword evidence="3" id="KW-1185">Reference proteome</keyword>
<gene>
    <name evidence="2" type="ORF">BESB_049890</name>
</gene>
<comment type="caution">
    <text evidence="2">The sequence shown here is derived from an EMBL/GenBank/DDBJ whole genome shotgun (WGS) entry which is preliminary data.</text>
</comment>
<dbReference type="PROSITE" id="PS51419">
    <property type="entry name" value="RAB"/>
    <property type="match status" value="1"/>
</dbReference>
<dbReference type="KEGG" id="bbes:BESB_049890"/>
<dbReference type="GO" id="GO:0003924">
    <property type="term" value="F:GTPase activity"/>
    <property type="evidence" value="ECO:0007669"/>
    <property type="project" value="InterPro"/>
</dbReference>
<dbReference type="GeneID" id="40309919"/>
<proteinExistence type="predicted"/>
<dbReference type="PRINTS" id="PR00449">
    <property type="entry name" value="RASTRNSFRMNG"/>
</dbReference>
<dbReference type="SMART" id="SM00173">
    <property type="entry name" value="RAS"/>
    <property type="match status" value="1"/>
</dbReference>
<dbReference type="EMBL" id="NWUJ01000003">
    <property type="protein sequence ID" value="PFH36797.1"/>
    <property type="molecule type" value="Genomic_DNA"/>
</dbReference>
<dbReference type="Gene3D" id="3.40.50.300">
    <property type="entry name" value="P-loop containing nucleotide triphosphate hydrolases"/>
    <property type="match status" value="1"/>
</dbReference>
<evidence type="ECO:0000313" key="3">
    <source>
        <dbReference type="Proteomes" id="UP000224006"/>
    </source>
</evidence>
<reference evidence="2 3" key="1">
    <citation type="submission" date="2017-09" db="EMBL/GenBank/DDBJ databases">
        <title>Genome sequencing of Besnoitia besnoiti strain Bb-Ger1.</title>
        <authorList>
            <person name="Schares G."/>
            <person name="Venepally P."/>
            <person name="Lorenzi H.A."/>
        </authorList>
    </citation>
    <scope>NUCLEOTIDE SEQUENCE [LARGE SCALE GENOMIC DNA]</scope>
    <source>
        <strain evidence="2 3">Bb-Ger1</strain>
    </source>
</reference>
<dbReference type="SUPFAM" id="SSF52540">
    <property type="entry name" value="P-loop containing nucleoside triphosphate hydrolases"/>
    <property type="match status" value="1"/>
</dbReference>
<dbReference type="PROSITE" id="PS51421">
    <property type="entry name" value="RAS"/>
    <property type="match status" value="1"/>
</dbReference>
<evidence type="ECO:0000256" key="1">
    <source>
        <dbReference type="ARBA" id="ARBA00022741"/>
    </source>
</evidence>
<dbReference type="SMART" id="SM00174">
    <property type="entry name" value="RHO"/>
    <property type="match status" value="1"/>
</dbReference>
<dbReference type="InterPro" id="IPR027417">
    <property type="entry name" value="P-loop_NTPase"/>
</dbReference>
<dbReference type="SMART" id="SM00175">
    <property type="entry name" value="RAB"/>
    <property type="match status" value="1"/>
</dbReference>
<sequence>MLAFTPITRQPVDPVPQPSKPIRVAVVGDVGVGKTTLLQCFVNGTDPTRREGLGVEAGPTIGVDYLRKTIRIKNENVCLHFWNLSGDAVFGEMRKEFYKESDAVVLVFDVTSRASYKNLSSWLSVLQPLLDDHRFSLFLCGNKAESASRVVEESEGRLWALKNGLPYFEVSSTTGQGVDTLFENLVLSMHLLSS</sequence>
<dbReference type="PANTHER" id="PTHR47978">
    <property type="match status" value="1"/>
</dbReference>
<dbReference type="OrthoDB" id="331046at2759"/>
<dbReference type="GO" id="GO:0005525">
    <property type="term" value="F:GTP binding"/>
    <property type="evidence" value="ECO:0007669"/>
    <property type="project" value="InterPro"/>
</dbReference>
<dbReference type="VEuPathDB" id="ToxoDB:BESB_049890"/>
<dbReference type="Proteomes" id="UP000224006">
    <property type="component" value="Chromosome III"/>
</dbReference>
<accession>A0A2A9MM38</accession>
<name>A0A2A9MM38_BESBE</name>
<dbReference type="Pfam" id="PF00071">
    <property type="entry name" value="Ras"/>
    <property type="match status" value="1"/>
</dbReference>
<organism evidence="2 3">
    <name type="scientific">Besnoitia besnoiti</name>
    <name type="common">Apicomplexan protozoan</name>
    <dbReference type="NCBI Taxonomy" id="94643"/>
    <lineage>
        <taxon>Eukaryota</taxon>
        <taxon>Sar</taxon>
        <taxon>Alveolata</taxon>
        <taxon>Apicomplexa</taxon>
        <taxon>Conoidasida</taxon>
        <taxon>Coccidia</taxon>
        <taxon>Eucoccidiorida</taxon>
        <taxon>Eimeriorina</taxon>
        <taxon>Sarcocystidae</taxon>
        <taxon>Besnoitia</taxon>
    </lineage>
</organism>